<feature type="transmembrane region" description="Helical" evidence="6">
    <location>
        <begin position="259"/>
        <end position="283"/>
    </location>
</feature>
<evidence type="ECO:0000256" key="4">
    <source>
        <dbReference type="ARBA" id="ARBA00022989"/>
    </source>
</evidence>
<evidence type="ECO:0000256" key="1">
    <source>
        <dbReference type="ARBA" id="ARBA00004651"/>
    </source>
</evidence>
<comment type="subcellular location">
    <subcellularLocation>
        <location evidence="1">Cell membrane</location>
        <topology evidence="1">Multi-pass membrane protein</topology>
    </subcellularLocation>
</comment>
<feature type="transmembrane region" description="Helical" evidence="6">
    <location>
        <begin position="807"/>
        <end position="831"/>
    </location>
</feature>
<feature type="domain" description="MacB-like periplasmic core" evidence="8">
    <location>
        <begin position="483"/>
        <end position="687"/>
    </location>
</feature>
<protein>
    <submittedName>
        <fullName evidence="9">ABC transporter, fused permease protein</fullName>
    </submittedName>
</protein>
<gene>
    <name evidence="9" type="ORF">AVDCRST_MAG93-3506</name>
</gene>
<dbReference type="AlphaFoldDB" id="A0A6J4JRL2"/>
<proteinExistence type="predicted"/>
<keyword evidence="5 6" id="KW-0472">Membrane</keyword>
<accession>A0A6J4JRL2</accession>
<dbReference type="PANTHER" id="PTHR30572">
    <property type="entry name" value="MEMBRANE COMPONENT OF TRANSPORTER-RELATED"/>
    <property type="match status" value="1"/>
</dbReference>
<organism evidence="9">
    <name type="scientific">uncultured Chloroflexia bacterium</name>
    <dbReference type="NCBI Taxonomy" id="1672391"/>
    <lineage>
        <taxon>Bacteria</taxon>
        <taxon>Bacillati</taxon>
        <taxon>Chloroflexota</taxon>
        <taxon>Chloroflexia</taxon>
        <taxon>environmental samples</taxon>
    </lineage>
</organism>
<dbReference type="PANTHER" id="PTHR30572:SF17">
    <property type="entry name" value="ABC3 TRANSPORTER PERMEASE PROTEIN DOMAIN-CONTAINING PROTEIN"/>
    <property type="match status" value="1"/>
</dbReference>
<feature type="transmembrane region" description="Helical" evidence="6">
    <location>
        <begin position="429"/>
        <end position="456"/>
    </location>
</feature>
<dbReference type="Pfam" id="PF02687">
    <property type="entry name" value="FtsX"/>
    <property type="match status" value="2"/>
</dbReference>
<feature type="transmembrane region" description="Helical" evidence="6">
    <location>
        <begin position="716"/>
        <end position="741"/>
    </location>
</feature>
<sequence>MTPLVLRSSLRYLVRHPWQLALSILGIALGVAVVVAIDVANGSARRAFTLSAETVTGRATYQIVGSSNGIDETLYTRLVDDGLEAKAPIVEGFLTIGAGAGGAGGRPLRLLGIDPFAEAPFRGFTSGGSTTTTPGFESLLTRPASMILSGQTAESYGVGVGETLQAQVGGKQVGMAVVGLIEPTDDASRRALDGLAIADIATAQEVLGMIGRLSRIDLIADEPAVERLKSLLPPDVDIVTPAARSATITQLTSAFETNLTALSLLALVVGMFLIYNTITFSVVQRRALFGTLRCLGVTRRQIFGLIMLEALGVGLVGAVAGIALGLLLGRGLVGLVTQTINDLYFAVSVREVFVAPLTLLKGLVLGVGATIFAAALPAREATLAQPRAVLRRSSIEDVVRVAVPRLLLAGVALFGVGGGLLLLPTRSLVVSFIALFCFVVGSSFLTPAITVGFMRIARPVLGRSFGLLGRMAARDVIAALSRTSVAIAALMVAVSVTVGVGIMVSSFRETVVTWLDASLAADIYVSPPGFSVTRSDVTIDPQAVAAIKATPGIAATSGYRGIMTGSQYGQTQLLGLDLAAEGESSYQFVNGDPTQIWRAWRAGGMIVSEPFAYRHDVTTGTSITIRTPQGDQTTMVVGIVYDYASEQGGVVVPMTLFRQWYGDLPLSSLAAYVAPGEDVDKTVRAAQEQVSPIQELDVRSNVGLRTATLEIFDRTFAITGVLQLLATVIAFVGILSALMALQLERARELGVMRANGLTPRQLWGVVLGQTGLMGLTAGLLSLPVGVMVATVLVYIINRRSFGWTLRFVIPPTILLQAAVLALVAALLAGLYPAYRMGRTSPALALREE</sequence>
<name>A0A6J4JRL2_9CHLR</name>
<reference evidence="9" key="1">
    <citation type="submission" date="2020-02" db="EMBL/GenBank/DDBJ databases">
        <authorList>
            <person name="Meier V. D."/>
        </authorList>
    </citation>
    <scope>NUCLEOTIDE SEQUENCE</scope>
    <source>
        <strain evidence="9">AVDCRST_MAG93</strain>
    </source>
</reference>
<evidence type="ECO:0000256" key="3">
    <source>
        <dbReference type="ARBA" id="ARBA00022692"/>
    </source>
</evidence>
<evidence type="ECO:0000313" key="9">
    <source>
        <dbReference type="EMBL" id="CAA9285640.1"/>
    </source>
</evidence>
<dbReference type="EMBL" id="CADCTR010001196">
    <property type="protein sequence ID" value="CAA9285640.1"/>
    <property type="molecule type" value="Genomic_DNA"/>
</dbReference>
<evidence type="ECO:0000256" key="5">
    <source>
        <dbReference type="ARBA" id="ARBA00023136"/>
    </source>
</evidence>
<keyword evidence="2" id="KW-1003">Cell membrane</keyword>
<evidence type="ECO:0000256" key="6">
    <source>
        <dbReference type="SAM" id="Phobius"/>
    </source>
</evidence>
<dbReference type="InterPro" id="IPR003838">
    <property type="entry name" value="ABC3_permease_C"/>
</dbReference>
<feature type="transmembrane region" description="Helical" evidence="6">
    <location>
        <begin position="477"/>
        <end position="504"/>
    </location>
</feature>
<keyword evidence="4 6" id="KW-1133">Transmembrane helix</keyword>
<dbReference type="InterPro" id="IPR025857">
    <property type="entry name" value="MacB_PCD"/>
</dbReference>
<feature type="transmembrane region" description="Helical" evidence="6">
    <location>
        <begin position="303"/>
        <end position="333"/>
    </location>
</feature>
<feature type="domain" description="ABC3 transporter permease C-terminal" evidence="7">
    <location>
        <begin position="724"/>
        <end position="841"/>
    </location>
</feature>
<feature type="transmembrane region" description="Helical" evidence="6">
    <location>
        <begin position="353"/>
        <end position="377"/>
    </location>
</feature>
<dbReference type="GO" id="GO:0005886">
    <property type="term" value="C:plasma membrane"/>
    <property type="evidence" value="ECO:0007669"/>
    <property type="project" value="UniProtKB-SubCell"/>
</dbReference>
<feature type="domain" description="ABC3 transporter permease C-terminal" evidence="7">
    <location>
        <begin position="262"/>
        <end position="381"/>
    </location>
</feature>
<feature type="transmembrane region" description="Helical" evidence="6">
    <location>
        <begin position="762"/>
        <end position="795"/>
    </location>
</feature>
<keyword evidence="3 6" id="KW-0812">Transmembrane</keyword>
<evidence type="ECO:0000256" key="2">
    <source>
        <dbReference type="ARBA" id="ARBA00022475"/>
    </source>
</evidence>
<dbReference type="Pfam" id="PF12704">
    <property type="entry name" value="MacB_PCD"/>
    <property type="match status" value="2"/>
</dbReference>
<feature type="domain" description="MacB-like periplasmic core" evidence="8">
    <location>
        <begin position="21"/>
        <end position="207"/>
    </location>
</feature>
<evidence type="ECO:0000259" key="7">
    <source>
        <dbReference type="Pfam" id="PF02687"/>
    </source>
</evidence>
<evidence type="ECO:0000259" key="8">
    <source>
        <dbReference type="Pfam" id="PF12704"/>
    </source>
</evidence>
<feature type="transmembrane region" description="Helical" evidence="6">
    <location>
        <begin position="398"/>
        <end position="423"/>
    </location>
</feature>
<dbReference type="InterPro" id="IPR050250">
    <property type="entry name" value="Macrolide_Exporter_MacB"/>
</dbReference>
<dbReference type="GO" id="GO:0022857">
    <property type="term" value="F:transmembrane transporter activity"/>
    <property type="evidence" value="ECO:0007669"/>
    <property type="project" value="TreeGrafter"/>
</dbReference>